<dbReference type="OrthoDB" id="4820872at2759"/>
<keyword evidence="2" id="KW-1185">Reference proteome</keyword>
<evidence type="ECO:0000313" key="2">
    <source>
        <dbReference type="Proteomes" id="UP000622797"/>
    </source>
</evidence>
<organism evidence="1 2">
    <name type="scientific">Fusarium sarcochroum</name>
    <dbReference type="NCBI Taxonomy" id="1208366"/>
    <lineage>
        <taxon>Eukaryota</taxon>
        <taxon>Fungi</taxon>
        <taxon>Dikarya</taxon>
        <taxon>Ascomycota</taxon>
        <taxon>Pezizomycotina</taxon>
        <taxon>Sordariomycetes</taxon>
        <taxon>Hypocreomycetidae</taxon>
        <taxon>Hypocreales</taxon>
        <taxon>Nectriaceae</taxon>
        <taxon>Fusarium</taxon>
        <taxon>Fusarium lateritium species complex</taxon>
    </lineage>
</organism>
<gene>
    <name evidence="1" type="ORF">FSARC_15002</name>
</gene>
<comment type="caution">
    <text evidence="1">The sequence shown here is derived from an EMBL/GenBank/DDBJ whole genome shotgun (WGS) entry which is preliminary data.</text>
</comment>
<reference evidence="1" key="1">
    <citation type="journal article" date="2020" name="BMC Genomics">
        <title>Correction to: Identification and distribution of gene clusters required for synthesis of sphingolipid metabolism inhibitors in diverse species of the filamentous fungus Fusarium.</title>
        <authorList>
            <person name="Kim H.S."/>
            <person name="Lohmar J.M."/>
            <person name="Busman M."/>
            <person name="Brown D.W."/>
            <person name="Naumann T.A."/>
            <person name="Divon H.H."/>
            <person name="Lysoe E."/>
            <person name="Uhlig S."/>
            <person name="Proctor R.H."/>
        </authorList>
    </citation>
    <scope>NUCLEOTIDE SEQUENCE</scope>
    <source>
        <strain evidence="1">NRRL 20472</strain>
    </source>
</reference>
<dbReference type="EMBL" id="JABEXW010001670">
    <property type="protein sequence ID" value="KAF4943172.1"/>
    <property type="molecule type" value="Genomic_DNA"/>
</dbReference>
<name>A0A8H4WLZ8_9HYPO</name>
<dbReference type="Proteomes" id="UP000622797">
    <property type="component" value="Unassembled WGS sequence"/>
</dbReference>
<proteinExistence type="predicted"/>
<sequence>MSQTSLVETTSSEPPRYAFDNTSSLRLNVIGTARDNSTSTAQSFALKGRYVHETAATPSTPTYHLSTRNTQSGNPWQLQISRLLPTEARRLSLAAEKGEDEPFVRFDDDLTLYSGEKINIPFSLGQKPLLVIRGQKRGTVQGSIVMEKAGRSYKFWHMIPIRRALTQAEEERMQALMQKRGYRDSDDWKKKLLLSVQERPAKGSEDLEWMDEDATVVASEKGGKLNFAPETGMETEKKDLILACWACKNFVLETTA</sequence>
<protein>
    <submittedName>
        <fullName evidence="1">Uncharacterized protein</fullName>
    </submittedName>
</protein>
<reference evidence="1" key="2">
    <citation type="submission" date="2020-05" db="EMBL/GenBank/DDBJ databases">
        <authorList>
            <person name="Kim H.-S."/>
            <person name="Proctor R.H."/>
            <person name="Brown D.W."/>
        </authorList>
    </citation>
    <scope>NUCLEOTIDE SEQUENCE</scope>
    <source>
        <strain evidence="1">NRRL 20472</strain>
    </source>
</reference>
<accession>A0A8H4WLZ8</accession>
<dbReference type="AlphaFoldDB" id="A0A8H4WLZ8"/>
<evidence type="ECO:0000313" key="1">
    <source>
        <dbReference type="EMBL" id="KAF4943172.1"/>
    </source>
</evidence>